<protein>
    <recommendedName>
        <fullName evidence="2">non-specific serine/threonine protein kinase</fullName>
        <ecNumber evidence="2">2.7.11.1</ecNumber>
    </recommendedName>
</protein>
<comment type="catalytic activity">
    <reaction evidence="9">
        <text>L-seryl-[protein] + ATP = O-phospho-L-seryl-[protein] + ADP + H(+)</text>
        <dbReference type="Rhea" id="RHEA:17989"/>
        <dbReference type="Rhea" id="RHEA-COMP:9863"/>
        <dbReference type="Rhea" id="RHEA-COMP:11604"/>
        <dbReference type="ChEBI" id="CHEBI:15378"/>
        <dbReference type="ChEBI" id="CHEBI:29999"/>
        <dbReference type="ChEBI" id="CHEBI:30616"/>
        <dbReference type="ChEBI" id="CHEBI:83421"/>
        <dbReference type="ChEBI" id="CHEBI:456216"/>
        <dbReference type="EC" id="2.7.11.1"/>
    </reaction>
</comment>
<dbReference type="EC" id="2.7.11.1" evidence="2"/>
<reference evidence="13" key="2">
    <citation type="submission" date="2021-01" db="EMBL/GenBank/DDBJ databases">
        <authorList>
            <person name="Schikora-Tamarit M.A."/>
        </authorList>
    </citation>
    <scope>NUCLEOTIDE SEQUENCE</scope>
    <source>
        <strain evidence="13">CBS6341</strain>
    </source>
</reference>
<comment type="caution">
    <text evidence="13">The sequence shown here is derived from an EMBL/GenBank/DDBJ whole genome shotgun (WGS) entry which is preliminary data.</text>
</comment>
<keyword evidence="3" id="KW-0723">Serine/threonine-protein kinase</keyword>
<evidence type="ECO:0000256" key="9">
    <source>
        <dbReference type="ARBA" id="ARBA00048679"/>
    </source>
</evidence>
<dbReference type="GO" id="GO:0000196">
    <property type="term" value="P:cell integrity MAPK cascade"/>
    <property type="evidence" value="ECO:0007669"/>
    <property type="project" value="UniProtKB-ARBA"/>
</dbReference>
<organism evidence="13 14">
    <name type="scientific">Wickerhamomyces mucosus</name>
    <dbReference type="NCBI Taxonomy" id="1378264"/>
    <lineage>
        <taxon>Eukaryota</taxon>
        <taxon>Fungi</taxon>
        <taxon>Dikarya</taxon>
        <taxon>Ascomycota</taxon>
        <taxon>Saccharomycotina</taxon>
        <taxon>Saccharomycetes</taxon>
        <taxon>Phaffomycetales</taxon>
        <taxon>Wickerhamomycetaceae</taxon>
        <taxon>Wickerhamomyces</taxon>
    </lineage>
</organism>
<keyword evidence="5 10" id="KW-0547">Nucleotide-binding</keyword>
<dbReference type="Pfam" id="PF00069">
    <property type="entry name" value="Pkinase"/>
    <property type="match status" value="1"/>
</dbReference>
<proteinExistence type="inferred from homology"/>
<dbReference type="PANTHER" id="PTHR24356:SF163">
    <property type="entry name" value="3-PHOSPHOINOSITIDE-DEPENDENT PROTEIN KINASE 1-RELATED"/>
    <property type="match status" value="1"/>
</dbReference>
<feature type="compositionally biased region" description="Basic and acidic residues" evidence="11">
    <location>
        <begin position="618"/>
        <end position="630"/>
    </location>
</feature>
<dbReference type="InterPro" id="IPR039046">
    <property type="entry name" value="PDPK1"/>
</dbReference>
<dbReference type="CDD" id="cd05581">
    <property type="entry name" value="STKc_PDK1"/>
    <property type="match status" value="1"/>
</dbReference>
<dbReference type="InterPro" id="IPR050236">
    <property type="entry name" value="Ser_Thr_kinase_AGC"/>
</dbReference>
<name>A0A9P8THK9_9ASCO</name>
<keyword evidence="14" id="KW-1185">Reference proteome</keyword>
<dbReference type="PROSITE" id="PS50011">
    <property type="entry name" value="PROTEIN_KINASE_DOM"/>
    <property type="match status" value="1"/>
</dbReference>
<evidence type="ECO:0000256" key="8">
    <source>
        <dbReference type="ARBA" id="ARBA00047899"/>
    </source>
</evidence>
<evidence type="ECO:0000256" key="1">
    <source>
        <dbReference type="ARBA" id="ARBA00010006"/>
    </source>
</evidence>
<evidence type="ECO:0000256" key="4">
    <source>
        <dbReference type="ARBA" id="ARBA00022679"/>
    </source>
</evidence>
<keyword evidence="6" id="KW-0418">Kinase</keyword>
<dbReference type="PROSITE" id="PS00108">
    <property type="entry name" value="PROTEIN_KINASE_ST"/>
    <property type="match status" value="1"/>
</dbReference>
<feature type="compositionally biased region" description="Polar residues" evidence="11">
    <location>
        <begin position="988"/>
        <end position="997"/>
    </location>
</feature>
<evidence type="ECO:0000256" key="2">
    <source>
        <dbReference type="ARBA" id="ARBA00012513"/>
    </source>
</evidence>
<dbReference type="EMBL" id="JAEUBF010000390">
    <property type="protein sequence ID" value="KAH3679096.1"/>
    <property type="molecule type" value="Genomic_DNA"/>
</dbReference>
<feature type="region of interest" description="Disordered" evidence="11">
    <location>
        <begin position="979"/>
        <end position="1027"/>
    </location>
</feature>
<evidence type="ECO:0000313" key="13">
    <source>
        <dbReference type="EMBL" id="KAH3679096.1"/>
    </source>
</evidence>
<dbReference type="FunFam" id="3.30.200.20:FF:000128">
    <property type="entry name" value="Serine/threonine-protein kinase ksg1"/>
    <property type="match status" value="1"/>
</dbReference>
<comment type="similarity">
    <text evidence="1">Belongs to the protein kinase superfamily. AGC Ser/Thr protein kinase family. PDPK1 subfamily.</text>
</comment>
<feature type="region of interest" description="Disordered" evidence="11">
    <location>
        <begin position="618"/>
        <end position="671"/>
    </location>
</feature>
<keyword evidence="7 10" id="KW-0067">ATP-binding</keyword>
<dbReference type="InterPro" id="IPR017441">
    <property type="entry name" value="Protein_kinase_ATP_BS"/>
</dbReference>
<gene>
    <name evidence="13" type="ORF">WICMUC_001292</name>
</gene>
<feature type="region of interest" description="Disordered" evidence="11">
    <location>
        <begin position="505"/>
        <end position="584"/>
    </location>
</feature>
<dbReference type="OrthoDB" id="347657at2759"/>
<dbReference type="FunFam" id="1.10.510.10:FF:000534">
    <property type="entry name" value="Serine/threonine-protein kinase PKH2"/>
    <property type="match status" value="1"/>
</dbReference>
<dbReference type="PANTHER" id="PTHR24356">
    <property type="entry name" value="SERINE/THREONINE-PROTEIN KINASE"/>
    <property type="match status" value="1"/>
</dbReference>
<dbReference type="Gene3D" id="1.10.510.10">
    <property type="entry name" value="Transferase(Phosphotransferase) domain 1"/>
    <property type="match status" value="1"/>
</dbReference>
<dbReference type="GO" id="GO:0004674">
    <property type="term" value="F:protein serine/threonine kinase activity"/>
    <property type="evidence" value="ECO:0007669"/>
    <property type="project" value="UniProtKB-KW"/>
</dbReference>
<accession>A0A9P8THK9</accession>
<feature type="compositionally biased region" description="Low complexity" evidence="11">
    <location>
        <begin position="921"/>
        <end position="942"/>
    </location>
</feature>
<dbReference type="PROSITE" id="PS00107">
    <property type="entry name" value="PROTEIN_KINASE_ATP"/>
    <property type="match status" value="1"/>
</dbReference>
<dbReference type="GO" id="GO:0005524">
    <property type="term" value="F:ATP binding"/>
    <property type="evidence" value="ECO:0007669"/>
    <property type="project" value="UniProtKB-UniRule"/>
</dbReference>
<evidence type="ECO:0000259" key="12">
    <source>
        <dbReference type="PROSITE" id="PS50011"/>
    </source>
</evidence>
<evidence type="ECO:0000256" key="10">
    <source>
        <dbReference type="PROSITE-ProRule" id="PRU10141"/>
    </source>
</evidence>
<dbReference type="InterPro" id="IPR000719">
    <property type="entry name" value="Prot_kinase_dom"/>
</dbReference>
<dbReference type="SUPFAM" id="SSF56112">
    <property type="entry name" value="Protein kinase-like (PK-like)"/>
    <property type="match status" value="1"/>
</dbReference>
<feature type="compositionally biased region" description="Low complexity" evidence="11">
    <location>
        <begin position="507"/>
        <end position="537"/>
    </location>
</feature>
<dbReference type="Gene3D" id="3.30.200.20">
    <property type="entry name" value="Phosphorylase Kinase, domain 1"/>
    <property type="match status" value="1"/>
</dbReference>
<feature type="compositionally biased region" description="Polar residues" evidence="11">
    <location>
        <begin position="631"/>
        <end position="643"/>
    </location>
</feature>
<evidence type="ECO:0000256" key="7">
    <source>
        <dbReference type="ARBA" id="ARBA00022840"/>
    </source>
</evidence>
<reference evidence="13" key="1">
    <citation type="journal article" date="2021" name="Open Biol.">
        <title>Shared evolutionary footprints suggest mitochondrial oxidative damage underlies multiple complex I losses in fungi.</title>
        <authorList>
            <person name="Schikora-Tamarit M.A."/>
            <person name="Marcet-Houben M."/>
            <person name="Nosek J."/>
            <person name="Gabaldon T."/>
        </authorList>
    </citation>
    <scope>NUCLEOTIDE SEQUENCE</scope>
    <source>
        <strain evidence="13">CBS6341</strain>
    </source>
</reference>
<dbReference type="AlphaFoldDB" id="A0A9P8THK9"/>
<feature type="region of interest" description="Disordered" evidence="11">
    <location>
        <begin position="902"/>
        <end position="956"/>
    </location>
</feature>
<evidence type="ECO:0000256" key="5">
    <source>
        <dbReference type="ARBA" id="ARBA00022741"/>
    </source>
</evidence>
<dbReference type="SMART" id="SM00220">
    <property type="entry name" value="S_TKc"/>
    <property type="match status" value="1"/>
</dbReference>
<dbReference type="InterPro" id="IPR008271">
    <property type="entry name" value="Ser/Thr_kinase_AS"/>
</dbReference>
<evidence type="ECO:0000256" key="11">
    <source>
        <dbReference type="SAM" id="MobiDB-lite"/>
    </source>
</evidence>
<evidence type="ECO:0000313" key="14">
    <source>
        <dbReference type="Proteomes" id="UP000769528"/>
    </source>
</evidence>
<evidence type="ECO:0000256" key="3">
    <source>
        <dbReference type="ARBA" id="ARBA00022527"/>
    </source>
</evidence>
<sequence>MSLDPRKLKDSNQFNYTENQNLYHLGNDNNGYELNHDNKTNQEVGFYDNQGINNEEEDDDQASLYTLEDEFGKANINDSQIYNLPTHISSHHDILEDSIRTQPPSPVSTPFQEIPTHPLRALSQTNLLSNSKALQDVVDSSPLSRIIDLDEEQNGNNINDNNWDERGAAKFVQKNKNLHTGKEEEIVIKRSVKDFKFGKTLGFGSYSTVILATDKNTSKNFAVKVLDKRHIIKEKKVKYVNIEKNTLNRLGSRNGIIHLFFTFQDESSLYFVLDYASNGELLNLIKKYGSLNEETTKYYSAQILDAIKFMHDNGVIHRDLKPENILLNKDLKIQITDFGTAKLLEKDSVGNYPLDTRAKSFVGTAEYVSPELLNEKSIGKPCDIWAFGCIIFQMIAGKPPFKATNEYLTFQKIIKLQYAFTAGFPMVIRDLIKKILVLNPKDRINIKGIQNHLFFDSINFNNNNNNDNNQYDEVWSPSPPEIPGPYKINAKSMLPIPELINQPKSKITITRRIPSSSTTTSNTTPSSPSPIVSNVVVANDSTSSPLEESIEQQQNPKSKPKPKLQPTASQQVLMRAKEKVAARKAAQQGSNGIAGAAGAANAASIALSRQPNDIIKEYNVQKESRKRQTEDLSTPPLSASSNLVEKKKYASTSIPEKKNHNGGIRKKSNTPKIQPITDIDYEYSKFLKIEDNERILQVGEILLYSTNVELLEKKYKGKLIDISNKVSSNSLLSQIANGSYKGLRNMEKYGEEVEKTIISSHIDETTNGNDDDLFKDSGSQRFKFRKFFGSTSLHHEYVDDSSTSSDQRKKTLIITNFGRCLFFNSENELRIEIDLNHPVIRIKELIESTQHLESLTPSQSKTKSFFIIESYQRGFLIETSKNDITKWTRSIVLSKNMNSERIVNKEKSSTTSSTRAVLGNSRKSSSSSSASASRKTSSTTSSLAPAPKLYHGLPIKPVDASQSSSLSEEDYLLKAAKLAINKSPGGSPKTTSNSSFSPRLPENNEKRLVTGMNSRMLARSHMNQKKR</sequence>
<keyword evidence="4" id="KW-0808">Transferase</keyword>
<feature type="binding site" evidence="10">
    <location>
        <position position="224"/>
    </location>
    <ligand>
        <name>ATP</name>
        <dbReference type="ChEBI" id="CHEBI:30616"/>
    </ligand>
</feature>
<comment type="catalytic activity">
    <reaction evidence="8">
        <text>L-threonyl-[protein] + ATP = O-phospho-L-threonyl-[protein] + ADP + H(+)</text>
        <dbReference type="Rhea" id="RHEA:46608"/>
        <dbReference type="Rhea" id="RHEA-COMP:11060"/>
        <dbReference type="Rhea" id="RHEA-COMP:11605"/>
        <dbReference type="ChEBI" id="CHEBI:15378"/>
        <dbReference type="ChEBI" id="CHEBI:30013"/>
        <dbReference type="ChEBI" id="CHEBI:30616"/>
        <dbReference type="ChEBI" id="CHEBI:61977"/>
        <dbReference type="ChEBI" id="CHEBI:456216"/>
        <dbReference type="EC" id="2.7.11.1"/>
    </reaction>
</comment>
<dbReference type="Proteomes" id="UP000769528">
    <property type="component" value="Unassembled WGS sequence"/>
</dbReference>
<dbReference type="InterPro" id="IPR011009">
    <property type="entry name" value="Kinase-like_dom_sf"/>
</dbReference>
<feature type="domain" description="Protein kinase" evidence="12">
    <location>
        <begin position="195"/>
        <end position="455"/>
    </location>
</feature>
<evidence type="ECO:0000256" key="6">
    <source>
        <dbReference type="ARBA" id="ARBA00022777"/>
    </source>
</evidence>